<organism evidence="8 9">
    <name type="scientific">Anaerovibrio lipolyticus DSM 3074</name>
    <dbReference type="NCBI Taxonomy" id="1120997"/>
    <lineage>
        <taxon>Bacteria</taxon>
        <taxon>Bacillati</taxon>
        <taxon>Bacillota</taxon>
        <taxon>Negativicutes</taxon>
        <taxon>Selenomonadales</taxon>
        <taxon>Selenomonadaceae</taxon>
        <taxon>Anaerovibrio</taxon>
    </lineage>
</organism>
<comment type="function">
    <text evidence="5">Involved in formation and maintenance of cell shape.</text>
</comment>
<evidence type="ECO:0000256" key="6">
    <source>
        <dbReference type="SAM" id="MobiDB-lite"/>
    </source>
</evidence>
<accession>A0A1M6AY19</accession>
<name>A0A1M6AY19_9FIRM</name>
<dbReference type="PIRSF" id="PIRSF038471">
    <property type="entry name" value="MreC"/>
    <property type="match status" value="1"/>
</dbReference>
<dbReference type="RefSeq" id="WP_052212589.1">
    <property type="nucleotide sequence ID" value="NZ_FQYW01000005.1"/>
</dbReference>
<dbReference type="OrthoDB" id="9792313at2"/>
<comment type="similarity">
    <text evidence="1 5">Belongs to the MreC family.</text>
</comment>
<dbReference type="Gene3D" id="2.40.10.350">
    <property type="entry name" value="Rod shape-determining protein MreC, domain 2"/>
    <property type="match status" value="1"/>
</dbReference>
<dbReference type="InterPro" id="IPR007221">
    <property type="entry name" value="MreC"/>
</dbReference>
<dbReference type="PANTHER" id="PTHR34138:SF1">
    <property type="entry name" value="CELL SHAPE-DETERMINING PROTEIN MREC"/>
    <property type="match status" value="1"/>
</dbReference>
<evidence type="ECO:0000256" key="1">
    <source>
        <dbReference type="ARBA" id="ARBA00009369"/>
    </source>
</evidence>
<evidence type="ECO:0000313" key="9">
    <source>
        <dbReference type="Proteomes" id="UP000191240"/>
    </source>
</evidence>
<reference evidence="8 9" key="1">
    <citation type="submission" date="2016-11" db="EMBL/GenBank/DDBJ databases">
        <authorList>
            <person name="Jaros S."/>
            <person name="Januszkiewicz K."/>
            <person name="Wedrychowicz H."/>
        </authorList>
    </citation>
    <scope>NUCLEOTIDE SEQUENCE [LARGE SCALE GENOMIC DNA]</scope>
    <source>
        <strain evidence="8 9">DSM 3074</strain>
    </source>
</reference>
<keyword evidence="3 5" id="KW-0133">Cell shape</keyword>
<dbReference type="Gene3D" id="2.40.10.340">
    <property type="entry name" value="Rod shape-determining protein MreC, domain 1"/>
    <property type="match status" value="1"/>
</dbReference>
<dbReference type="AlphaFoldDB" id="A0A1M6AY19"/>
<dbReference type="PANTHER" id="PTHR34138">
    <property type="entry name" value="CELL SHAPE-DETERMINING PROTEIN MREC"/>
    <property type="match status" value="1"/>
</dbReference>
<sequence length="310" mass="33677">MSRIRRDNNARKTTWMLVVVALSIFVIIFFAARGRMTPVLTSPAVVSALAPFQRAISWAGSQVNGVATTVWEVATVYYQNKELREEVITLRQQNLQAYEYAAENMRLREMLNYKTTAVQFDLMPAKVIGRESSTWTSMIVINRGSSDGIAKNMPVVTEKGLVGVITEVSPNASKVQLILDPRSSVGTLVQRPESRVAGIVQGNPSDPMLPQMINIPRNADVIEGDVIVTSGFGGVYPKGLLIGSVANIQNDDGGLLEIAYLYTAVDFQKLEDVLIITASREAPPEPLTAPKQTPGTETDKDGNPIGGDGN</sequence>
<proteinExistence type="inferred from homology"/>
<dbReference type="Proteomes" id="UP000191240">
    <property type="component" value="Unassembled WGS sequence"/>
</dbReference>
<dbReference type="GO" id="GO:0008360">
    <property type="term" value="P:regulation of cell shape"/>
    <property type="evidence" value="ECO:0007669"/>
    <property type="project" value="UniProtKB-KW"/>
</dbReference>
<dbReference type="EMBL" id="FQYW01000005">
    <property type="protein sequence ID" value="SHI41365.1"/>
    <property type="molecule type" value="Genomic_DNA"/>
</dbReference>
<dbReference type="InterPro" id="IPR042175">
    <property type="entry name" value="Cell/Rod_MreC_2"/>
</dbReference>
<dbReference type="InterPro" id="IPR042177">
    <property type="entry name" value="Cell/Rod_1"/>
</dbReference>
<feature type="domain" description="Rod shape-determining protein MreC beta-barrel core" evidence="7">
    <location>
        <begin position="127"/>
        <end position="276"/>
    </location>
</feature>
<evidence type="ECO:0000256" key="2">
    <source>
        <dbReference type="ARBA" id="ARBA00013855"/>
    </source>
</evidence>
<evidence type="ECO:0000259" key="7">
    <source>
        <dbReference type="Pfam" id="PF04085"/>
    </source>
</evidence>
<dbReference type="Pfam" id="PF04085">
    <property type="entry name" value="MreC"/>
    <property type="match status" value="1"/>
</dbReference>
<feature type="region of interest" description="Disordered" evidence="6">
    <location>
        <begin position="279"/>
        <end position="310"/>
    </location>
</feature>
<evidence type="ECO:0000256" key="5">
    <source>
        <dbReference type="PIRNR" id="PIRNR038471"/>
    </source>
</evidence>
<dbReference type="GO" id="GO:0005886">
    <property type="term" value="C:plasma membrane"/>
    <property type="evidence" value="ECO:0007669"/>
    <property type="project" value="TreeGrafter"/>
</dbReference>
<protein>
    <recommendedName>
        <fullName evidence="2 5">Cell shape-determining protein MreC</fullName>
    </recommendedName>
    <alternativeName>
        <fullName evidence="4 5">Cell shape protein MreC</fullName>
    </alternativeName>
</protein>
<gene>
    <name evidence="8" type="ORF">SAMN02745671_00512</name>
</gene>
<evidence type="ECO:0000313" key="8">
    <source>
        <dbReference type="EMBL" id="SHI41365.1"/>
    </source>
</evidence>
<dbReference type="NCBIfam" id="TIGR00219">
    <property type="entry name" value="mreC"/>
    <property type="match status" value="1"/>
</dbReference>
<evidence type="ECO:0000256" key="4">
    <source>
        <dbReference type="ARBA" id="ARBA00032089"/>
    </source>
</evidence>
<evidence type="ECO:0000256" key="3">
    <source>
        <dbReference type="ARBA" id="ARBA00022960"/>
    </source>
</evidence>
<dbReference type="InterPro" id="IPR055342">
    <property type="entry name" value="MreC_beta-barrel_core"/>
</dbReference>